<feature type="compositionally biased region" description="Basic and acidic residues" evidence="1">
    <location>
        <begin position="159"/>
        <end position="170"/>
    </location>
</feature>
<sequence length="170" mass="18867">MQQKFARTPSVLLGMRSAVKNDIQVTCAELVHDATIRLPSDLFSSGKISTTCNTTYVSLLRDKMRSLQPVPTSNHGKSSVFIPTTLKSCSDVSLKVESIQTPLSQAYIGPHEVVNRSDKVFTILINGKKTTVSIDRVKPAFMLDNDNDIPSVPEMPRQQSDRTEITIKFQ</sequence>
<comment type="caution">
    <text evidence="2">The sequence shown here is derived from an EMBL/GenBank/DDBJ whole genome shotgun (WGS) entry which is preliminary data.</text>
</comment>
<evidence type="ECO:0000313" key="2">
    <source>
        <dbReference type="EMBL" id="GBM18476.1"/>
    </source>
</evidence>
<accession>A0A4Y2DR33</accession>
<evidence type="ECO:0000256" key="1">
    <source>
        <dbReference type="SAM" id="MobiDB-lite"/>
    </source>
</evidence>
<keyword evidence="3" id="KW-1185">Reference proteome</keyword>
<gene>
    <name evidence="2" type="ORF">AVEN_66835_1</name>
</gene>
<dbReference type="PANTHER" id="PTHR38681">
    <property type="entry name" value="RETROVIRUS-RELATED POL POLYPROTEIN FROM TRANSPOSON 412-LIKE PROTEIN-RELATED"/>
    <property type="match status" value="1"/>
</dbReference>
<dbReference type="EMBL" id="BGPR01000404">
    <property type="protein sequence ID" value="GBM18476.1"/>
    <property type="molecule type" value="Genomic_DNA"/>
</dbReference>
<organism evidence="2 3">
    <name type="scientific">Araneus ventricosus</name>
    <name type="common">Orbweaver spider</name>
    <name type="synonym">Epeira ventricosa</name>
    <dbReference type="NCBI Taxonomy" id="182803"/>
    <lineage>
        <taxon>Eukaryota</taxon>
        <taxon>Metazoa</taxon>
        <taxon>Ecdysozoa</taxon>
        <taxon>Arthropoda</taxon>
        <taxon>Chelicerata</taxon>
        <taxon>Arachnida</taxon>
        <taxon>Araneae</taxon>
        <taxon>Araneomorphae</taxon>
        <taxon>Entelegynae</taxon>
        <taxon>Araneoidea</taxon>
        <taxon>Araneidae</taxon>
        <taxon>Araneus</taxon>
    </lineage>
</organism>
<feature type="region of interest" description="Disordered" evidence="1">
    <location>
        <begin position="145"/>
        <end position="170"/>
    </location>
</feature>
<evidence type="ECO:0000313" key="3">
    <source>
        <dbReference type="Proteomes" id="UP000499080"/>
    </source>
</evidence>
<dbReference type="PANTHER" id="PTHR38681:SF1">
    <property type="entry name" value="RETROVIRUS-RELATED POL POLYPROTEIN FROM TRANSPOSON 412-LIKE PROTEIN"/>
    <property type="match status" value="1"/>
</dbReference>
<proteinExistence type="predicted"/>
<dbReference type="Proteomes" id="UP000499080">
    <property type="component" value="Unassembled WGS sequence"/>
</dbReference>
<reference evidence="2 3" key="1">
    <citation type="journal article" date="2019" name="Sci. Rep.">
        <title>Orb-weaving spider Araneus ventricosus genome elucidates the spidroin gene catalogue.</title>
        <authorList>
            <person name="Kono N."/>
            <person name="Nakamura H."/>
            <person name="Ohtoshi R."/>
            <person name="Moran D.A.P."/>
            <person name="Shinohara A."/>
            <person name="Yoshida Y."/>
            <person name="Fujiwara M."/>
            <person name="Mori M."/>
            <person name="Tomita M."/>
            <person name="Arakawa K."/>
        </authorList>
    </citation>
    <scope>NUCLEOTIDE SEQUENCE [LARGE SCALE GENOMIC DNA]</scope>
</reference>
<dbReference type="OrthoDB" id="6434701at2759"/>
<name>A0A4Y2DR33_ARAVE</name>
<protein>
    <submittedName>
        <fullName evidence="2">Uncharacterized protein</fullName>
    </submittedName>
</protein>
<dbReference type="AlphaFoldDB" id="A0A4Y2DR33"/>